<keyword evidence="1" id="KW-0812">Transmembrane</keyword>
<keyword evidence="1" id="KW-1133">Transmembrane helix</keyword>
<organism evidence="2 3">
    <name type="scientific">Prosthecobacter dejongeii</name>
    <dbReference type="NCBI Taxonomy" id="48465"/>
    <lineage>
        <taxon>Bacteria</taxon>
        <taxon>Pseudomonadati</taxon>
        <taxon>Verrucomicrobiota</taxon>
        <taxon>Verrucomicrobiia</taxon>
        <taxon>Verrucomicrobiales</taxon>
        <taxon>Verrucomicrobiaceae</taxon>
        <taxon>Prosthecobacter</taxon>
    </lineage>
</organism>
<accession>A0A7W7YHL9</accession>
<evidence type="ECO:0000313" key="2">
    <source>
        <dbReference type="EMBL" id="MBB5036292.1"/>
    </source>
</evidence>
<dbReference type="Gene3D" id="1.25.40.10">
    <property type="entry name" value="Tetratricopeptide repeat domain"/>
    <property type="match status" value="1"/>
</dbReference>
<dbReference type="EMBL" id="JACHIF010000001">
    <property type="protein sequence ID" value="MBB5036292.1"/>
    <property type="molecule type" value="Genomic_DNA"/>
</dbReference>
<proteinExistence type="predicted"/>
<protein>
    <submittedName>
        <fullName evidence="2">Tetratricopeptide (TPR) repeat protein</fullName>
    </submittedName>
</protein>
<sequence length="211" mass="23823">MNRKQILRLCLIAFSLYLLKVGWDKVQDNVGMMLVYFLGLGIVAGLLIVAYVLPWFGDAVGTAVYSSGEKIKATGSAKAAAKMAQGDYEGAIEEHEKELAADPSQTFPIVEMAKICADKLADPQRAQRLLQNHLQDYPWSPDDAALLRFRLVDLQLHHFKDFPTTRQLLERIIADFPNTRHSANAHHKLHELEQAEYKHLTEESGRAHHRP</sequence>
<dbReference type="SUPFAM" id="SSF48452">
    <property type="entry name" value="TPR-like"/>
    <property type="match status" value="1"/>
</dbReference>
<comment type="caution">
    <text evidence="2">The sequence shown here is derived from an EMBL/GenBank/DDBJ whole genome shotgun (WGS) entry which is preliminary data.</text>
</comment>
<evidence type="ECO:0000256" key="1">
    <source>
        <dbReference type="SAM" id="Phobius"/>
    </source>
</evidence>
<name>A0A7W7YHL9_9BACT</name>
<dbReference type="InterPro" id="IPR011990">
    <property type="entry name" value="TPR-like_helical_dom_sf"/>
</dbReference>
<dbReference type="RefSeq" id="WP_184204993.1">
    <property type="nucleotide sequence ID" value="NZ_JACHIF010000001.1"/>
</dbReference>
<feature type="transmembrane region" description="Helical" evidence="1">
    <location>
        <begin position="35"/>
        <end position="57"/>
    </location>
</feature>
<keyword evidence="3" id="KW-1185">Reference proteome</keyword>
<evidence type="ECO:0000313" key="3">
    <source>
        <dbReference type="Proteomes" id="UP000534294"/>
    </source>
</evidence>
<dbReference type="Proteomes" id="UP000534294">
    <property type="component" value="Unassembled WGS sequence"/>
</dbReference>
<dbReference type="AlphaFoldDB" id="A0A7W7YHL9"/>
<gene>
    <name evidence="2" type="ORF">HNQ64_000526</name>
</gene>
<keyword evidence="1" id="KW-0472">Membrane</keyword>
<reference evidence="2 3" key="1">
    <citation type="submission" date="2020-08" db="EMBL/GenBank/DDBJ databases">
        <title>Genomic Encyclopedia of Type Strains, Phase IV (KMG-IV): sequencing the most valuable type-strain genomes for metagenomic binning, comparative biology and taxonomic classification.</title>
        <authorList>
            <person name="Goeker M."/>
        </authorList>
    </citation>
    <scope>NUCLEOTIDE SEQUENCE [LARGE SCALE GENOMIC DNA]</scope>
    <source>
        <strain evidence="2 3">DSM 12251</strain>
    </source>
</reference>